<gene>
    <name evidence="2" type="ORF">OsI_39264</name>
</gene>
<reference evidence="2 3" key="1">
    <citation type="journal article" date="2005" name="PLoS Biol.">
        <title>The genomes of Oryza sativa: a history of duplications.</title>
        <authorList>
            <person name="Yu J."/>
            <person name="Wang J."/>
            <person name="Lin W."/>
            <person name="Li S."/>
            <person name="Li H."/>
            <person name="Zhou J."/>
            <person name="Ni P."/>
            <person name="Dong W."/>
            <person name="Hu S."/>
            <person name="Zeng C."/>
            <person name="Zhang J."/>
            <person name="Zhang Y."/>
            <person name="Li R."/>
            <person name="Xu Z."/>
            <person name="Li S."/>
            <person name="Li X."/>
            <person name="Zheng H."/>
            <person name="Cong L."/>
            <person name="Lin L."/>
            <person name="Yin J."/>
            <person name="Geng J."/>
            <person name="Li G."/>
            <person name="Shi J."/>
            <person name="Liu J."/>
            <person name="Lv H."/>
            <person name="Li J."/>
            <person name="Wang J."/>
            <person name="Deng Y."/>
            <person name="Ran L."/>
            <person name="Shi X."/>
            <person name="Wang X."/>
            <person name="Wu Q."/>
            <person name="Li C."/>
            <person name="Ren X."/>
            <person name="Wang J."/>
            <person name="Wang X."/>
            <person name="Li D."/>
            <person name="Liu D."/>
            <person name="Zhang X."/>
            <person name="Ji Z."/>
            <person name="Zhao W."/>
            <person name="Sun Y."/>
            <person name="Zhang Z."/>
            <person name="Bao J."/>
            <person name="Han Y."/>
            <person name="Dong L."/>
            <person name="Ji J."/>
            <person name="Chen P."/>
            <person name="Wu S."/>
            <person name="Liu J."/>
            <person name="Xiao Y."/>
            <person name="Bu D."/>
            <person name="Tan J."/>
            <person name="Yang L."/>
            <person name="Ye C."/>
            <person name="Zhang J."/>
            <person name="Xu J."/>
            <person name="Zhou Y."/>
            <person name="Yu Y."/>
            <person name="Zhang B."/>
            <person name="Zhuang S."/>
            <person name="Wei H."/>
            <person name="Liu B."/>
            <person name="Lei M."/>
            <person name="Yu H."/>
            <person name="Li Y."/>
            <person name="Xu H."/>
            <person name="Wei S."/>
            <person name="He X."/>
            <person name="Fang L."/>
            <person name="Zhang Z."/>
            <person name="Zhang Y."/>
            <person name="Huang X."/>
            <person name="Su Z."/>
            <person name="Tong W."/>
            <person name="Li J."/>
            <person name="Tong Z."/>
            <person name="Li S."/>
            <person name="Ye J."/>
            <person name="Wang L."/>
            <person name="Fang L."/>
            <person name="Lei T."/>
            <person name="Chen C."/>
            <person name="Chen H."/>
            <person name="Xu Z."/>
            <person name="Li H."/>
            <person name="Huang H."/>
            <person name="Zhang F."/>
            <person name="Xu H."/>
            <person name="Li N."/>
            <person name="Zhao C."/>
            <person name="Li S."/>
            <person name="Dong L."/>
            <person name="Huang Y."/>
            <person name="Li L."/>
            <person name="Xi Y."/>
            <person name="Qi Q."/>
            <person name="Li W."/>
            <person name="Zhang B."/>
            <person name="Hu W."/>
            <person name="Zhang Y."/>
            <person name="Tian X."/>
            <person name="Jiao Y."/>
            <person name="Liang X."/>
            <person name="Jin J."/>
            <person name="Gao L."/>
            <person name="Zheng W."/>
            <person name="Hao B."/>
            <person name="Liu S."/>
            <person name="Wang W."/>
            <person name="Yuan L."/>
            <person name="Cao M."/>
            <person name="McDermott J."/>
            <person name="Samudrala R."/>
            <person name="Wang J."/>
            <person name="Wong G.K."/>
            <person name="Yang H."/>
        </authorList>
    </citation>
    <scope>NUCLEOTIDE SEQUENCE [LARGE SCALE GENOMIC DNA]</scope>
    <source>
        <strain evidence="3">cv. 93-11</strain>
    </source>
</reference>
<evidence type="ECO:0000256" key="1">
    <source>
        <dbReference type="SAM" id="MobiDB-lite"/>
    </source>
</evidence>
<dbReference type="AlphaFoldDB" id="A2ZN49"/>
<dbReference type="EMBL" id="CM000137">
    <property type="protein sequence ID" value="EAY84033.1"/>
    <property type="molecule type" value="Genomic_DNA"/>
</dbReference>
<feature type="region of interest" description="Disordered" evidence="1">
    <location>
        <begin position="1"/>
        <end position="50"/>
    </location>
</feature>
<dbReference type="STRING" id="39946.A2ZN49"/>
<evidence type="ECO:0000313" key="2">
    <source>
        <dbReference type="EMBL" id="EAY84033.1"/>
    </source>
</evidence>
<feature type="compositionally biased region" description="Basic and acidic residues" evidence="1">
    <location>
        <begin position="19"/>
        <end position="37"/>
    </location>
</feature>
<evidence type="ECO:0000313" key="3">
    <source>
        <dbReference type="Proteomes" id="UP000007015"/>
    </source>
</evidence>
<sequence>MAGDGDPQEAEAIMAGNKRSSDAEIETETRKKMKEEVTAASPTADKKKKKKILPKCEGGEILKKKKLALDSMSLWKFKDMPGAIDLWIESRARAEAAIAAGKKKRKKLFKTRVPNGRVEFMMKHRFSSTEPLSDEELANCSASYRQLYGIAKFIDRKMNDYEQLLIDQYVKQGYAEEETEATDDDDDDESLLEQY</sequence>
<dbReference type="Gramene" id="BGIOSGA035764-TA">
    <property type="protein sequence ID" value="BGIOSGA035764-PA"/>
    <property type="gene ID" value="BGIOSGA035764"/>
</dbReference>
<feature type="region of interest" description="Disordered" evidence="1">
    <location>
        <begin position="176"/>
        <end position="195"/>
    </location>
</feature>
<organism evidence="2 3">
    <name type="scientific">Oryza sativa subsp. indica</name>
    <name type="common">Rice</name>
    <dbReference type="NCBI Taxonomy" id="39946"/>
    <lineage>
        <taxon>Eukaryota</taxon>
        <taxon>Viridiplantae</taxon>
        <taxon>Streptophyta</taxon>
        <taxon>Embryophyta</taxon>
        <taxon>Tracheophyta</taxon>
        <taxon>Spermatophyta</taxon>
        <taxon>Magnoliopsida</taxon>
        <taxon>Liliopsida</taxon>
        <taxon>Poales</taxon>
        <taxon>Poaceae</taxon>
        <taxon>BOP clade</taxon>
        <taxon>Oryzoideae</taxon>
        <taxon>Oryzeae</taxon>
        <taxon>Oryzinae</taxon>
        <taxon>Oryza</taxon>
        <taxon>Oryza sativa</taxon>
    </lineage>
</organism>
<proteinExistence type="predicted"/>
<protein>
    <submittedName>
        <fullName evidence="2">Uncharacterized protein</fullName>
    </submittedName>
</protein>
<keyword evidence="3" id="KW-1185">Reference proteome</keyword>
<dbReference type="HOGENOM" id="CLU_091878_0_0_1"/>
<name>A2ZN49_ORYSI</name>
<dbReference type="OMA" id="AIMAGNK"/>
<dbReference type="Proteomes" id="UP000007015">
    <property type="component" value="Chromosome 12"/>
</dbReference>
<accession>A2ZN49</accession>